<evidence type="ECO:0000256" key="6">
    <source>
        <dbReference type="ARBA" id="ARBA00022840"/>
    </source>
</evidence>
<dbReference type="PROSITE" id="PS00808">
    <property type="entry name" value="ADP_GLC_PYROPHOSPH_1"/>
    <property type="match status" value="1"/>
</dbReference>
<keyword evidence="3 9" id="KW-0808">Transferase</keyword>
<evidence type="ECO:0000259" key="8">
    <source>
        <dbReference type="Pfam" id="PF00483"/>
    </source>
</evidence>
<keyword evidence="5" id="KW-0547">Nucleotide-binding</keyword>
<dbReference type="CDD" id="cd02508">
    <property type="entry name" value="ADP_Glucose_PP"/>
    <property type="match status" value="1"/>
</dbReference>
<proteinExistence type="inferred from homology"/>
<dbReference type="Gene3D" id="3.90.550.10">
    <property type="entry name" value="Spore Coat Polysaccharide Biosynthesis Protein SpsA, Chain A"/>
    <property type="match status" value="1"/>
</dbReference>
<evidence type="ECO:0000256" key="2">
    <source>
        <dbReference type="ARBA" id="ARBA00022600"/>
    </source>
</evidence>
<evidence type="ECO:0000256" key="3">
    <source>
        <dbReference type="ARBA" id="ARBA00022679"/>
    </source>
</evidence>
<dbReference type="GO" id="GO:0005524">
    <property type="term" value="F:ATP binding"/>
    <property type="evidence" value="ECO:0007669"/>
    <property type="project" value="UniProtKB-KW"/>
</dbReference>
<keyword evidence="6" id="KW-0067">ATP-binding</keyword>
<dbReference type="KEGG" id="ock:EXM22_03925"/>
<evidence type="ECO:0000313" key="9">
    <source>
        <dbReference type="EMBL" id="QEN07177.1"/>
    </source>
</evidence>
<reference evidence="9 10" key="1">
    <citation type="submission" date="2019-02" db="EMBL/GenBank/DDBJ databases">
        <title>Complete Genome Sequence and Methylome Analysis of free living Spirochaetas.</title>
        <authorList>
            <person name="Fomenkov A."/>
            <person name="Dubinina G."/>
            <person name="Leshcheva N."/>
            <person name="Mikheeva N."/>
            <person name="Grabovich M."/>
            <person name="Vincze T."/>
            <person name="Roberts R.J."/>
        </authorList>
    </citation>
    <scope>NUCLEOTIDE SEQUENCE [LARGE SCALE GENOMIC DNA]</scope>
    <source>
        <strain evidence="9 10">K2</strain>
    </source>
</reference>
<protein>
    <submittedName>
        <fullName evidence="9">Glucose-1-phosphate adenylyltransferase</fullName>
        <ecNumber evidence="9">2.7.7.27</ecNumber>
    </submittedName>
</protein>
<evidence type="ECO:0000256" key="1">
    <source>
        <dbReference type="ARBA" id="ARBA00010443"/>
    </source>
</evidence>
<evidence type="ECO:0000313" key="10">
    <source>
        <dbReference type="Proteomes" id="UP000324209"/>
    </source>
</evidence>
<keyword evidence="2" id="KW-0321">Glycogen metabolism</keyword>
<dbReference type="AlphaFoldDB" id="A0A5C1QI31"/>
<keyword evidence="10" id="KW-1185">Reference proteome</keyword>
<dbReference type="Gene3D" id="2.160.10.10">
    <property type="entry name" value="Hexapeptide repeat proteins"/>
    <property type="match status" value="1"/>
</dbReference>
<dbReference type="InterPro" id="IPR005835">
    <property type="entry name" value="NTP_transferase_dom"/>
</dbReference>
<organism evidence="9 10">
    <name type="scientific">Oceanispirochaeta crateris</name>
    <dbReference type="NCBI Taxonomy" id="2518645"/>
    <lineage>
        <taxon>Bacteria</taxon>
        <taxon>Pseudomonadati</taxon>
        <taxon>Spirochaetota</taxon>
        <taxon>Spirochaetia</taxon>
        <taxon>Spirochaetales</taxon>
        <taxon>Spirochaetaceae</taxon>
        <taxon>Oceanispirochaeta</taxon>
    </lineage>
</organism>
<feature type="domain" description="Nucleotidyl transferase" evidence="8">
    <location>
        <begin position="6"/>
        <end position="270"/>
    </location>
</feature>
<dbReference type="InterPro" id="IPR011004">
    <property type="entry name" value="Trimer_LpxA-like_sf"/>
</dbReference>
<dbReference type="NCBIfam" id="NF002772">
    <property type="entry name" value="PRK02862.1"/>
    <property type="match status" value="1"/>
</dbReference>
<dbReference type="EC" id="2.7.7.27" evidence="9"/>
<dbReference type="Pfam" id="PF00483">
    <property type="entry name" value="NTP_transferase"/>
    <property type="match status" value="1"/>
</dbReference>
<evidence type="ECO:0000256" key="4">
    <source>
        <dbReference type="ARBA" id="ARBA00022695"/>
    </source>
</evidence>
<keyword evidence="4 9" id="KW-0548">Nucleotidyltransferase</keyword>
<name>A0A5C1QI31_9SPIO</name>
<dbReference type="InterPro" id="IPR005836">
    <property type="entry name" value="ADP_Glu_pyroP_CS"/>
</dbReference>
<dbReference type="GO" id="GO:0008878">
    <property type="term" value="F:glucose-1-phosphate adenylyltransferase activity"/>
    <property type="evidence" value="ECO:0007669"/>
    <property type="project" value="UniProtKB-EC"/>
</dbReference>
<comment type="similarity">
    <text evidence="1">Belongs to the bacterial/plant glucose-1-phosphate adenylyltransferase family.</text>
</comment>
<dbReference type="PANTHER" id="PTHR43523:SF12">
    <property type="entry name" value="GLUCOSE-1-PHOSPHATE ADENYLYLTRANSFERASE LARGE SUBUNIT 1, CHLOROPLASTIC-RELATED"/>
    <property type="match status" value="1"/>
</dbReference>
<dbReference type="PROSITE" id="PS00810">
    <property type="entry name" value="ADP_GLC_PYROPHOSPH_3"/>
    <property type="match status" value="1"/>
</dbReference>
<dbReference type="EMBL" id="CP036150">
    <property type="protein sequence ID" value="QEN07177.1"/>
    <property type="molecule type" value="Genomic_DNA"/>
</dbReference>
<dbReference type="RefSeq" id="WP_149485259.1">
    <property type="nucleotide sequence ID" value="NZ_CP036150.1"/>
</dbReference>
<gene>
    <name evidence="9" type="ORF">EXM22_03925</name>
</gene>
<dbReference type="PANTHER" id="PTHR43523">
    <property type="entry name" value="GLUCOSE-1-PHOSPHATE ADENYLYLTRANSFERASE-RELATED"/>
    <property type="match status" value="1"/>
</dbReference>
<dbReference type="Proteomes" id="UP000324209">
    <property type="component" value="Chromosome"/>
</dbReference>
<dbReference type="SUPFAM" id="SSF51161">
    <property type="entry name" value="Trimeric LpxA-like enzymes"/>
    <property type="match status" value="1"/>
</dbReference>
<sequence length="425" mass="48008">MTKILSVVLGGGKGSRLYPLTKERAKPAVPFGGKFRLVDIPISNCINSGFRNIFVLTQFNTASLHFHISSTYRFDTFSGGFVEVLAAEQTFDNDDWYMGTADAVRKNAFHFHSQEPTHYMILSGDQLYRMDLQDFFKKHMESGADVTIAATPVNRKNADQLGILQLDNKGYINSFLEKPGPDKNIDEYKIPALRKKTDAIPEHKDYLASMGIYIFNAEALDKGLDNDFADFGKEVIPMMINKSRVRAHVYKGYWEDIGTIRNFFESNLNLATPRPFFNLYDMEYPIYTHRRDLPPSKVNSCHFHRALASEGSIINGESVVDSLVGVRSFIHRGATLDHVYIMGADLYETTRDKEINKAIGRPNLGIGPGTQVRKAIIDKSVRIGQDCRIGIDDNYRADFEAEHYYIRDGIIIIPKKAIIPDGTVI</sequence>
<dbReference type="SUPFAM" id="SSF53448">
    <property type="entry name" value="Nucleotide-diphospho-sugar transferases"/>
    <property type="match status" value="1"/>
</dbReference>
<evidence type="ECO:0000256" key="5">
    <source>
        <dbReference type="ARBA" id="ARBA00022741"/>
    </source>
</evidence>
<dbReference type="Pfam" id="PF25247">
    <property type="entry name" value="LbH_GLGC"/>
    <property type="match status" value="1"/>
</dbReference>
<dbReference type="GO" id="GO:0005978">
    <property type="term" value="P:glycogen biosynthetic process"/>
    <property type="evidence" value="ECO:0007669"/>
    <property type="project" value="InterPro"/>
</dbReference>
<dbReference type="PROSITE" id="PS00809">
    <property type="entry name" value="ADP_GLC_PYROPHOSPH_2"/>
    <property type="match status" value="1"/>
</dbReference>
<accession>A0A5C1QI31</accession>
<dbReference type="InterPro" id="IPR011831">
    <property type="entry name" value="ADP-Glc_PPase"/>
</dbReference>
<evidence type="ECO:0000256" key="7">
    <source>
        <dbReference type="ARBA" id="ARBA00023277"/>
    </source>
</evidence>
<dbReference type="InterPro" id="IPR029044">
    <property type="entry name" value="Nucleotide-diphossugar_trans"/>
</dbReference>
<keyword evidence="7" id="KW-0119">Carbohydrate metabolism</keyword>
<dbReference type="OrthoDB" id="9801810at2"/>